<accession>A0ABQ8Q2C6</accession>
<dbReference type="EMBL" id="MU790814">
    <property type="protein sequence ID" value="KAJ3992875.1"/>
    <property type="molecule type" value="Genomic_DNA"/>
</dbReference>
<comment type="caution">
    <text evidence="1">The sequence shown here is derived from an EMBL/GenBank/DDBJ whole genome shotgun (WGS) entry which is preliminary data.</text>
</comment>
<sequence length="75" mass="8332">MSAWVQIPLLSFYCLASRFLDELPIIFVNSKAHISPLKVTMGLTYHIGLVLKTYYTCGILAATGLSLLEALVNTW</sequence>
<dbReference type="Proteomes" id="UP001163828">
    <property type="component" value="Unassembled WGS sequence"/>
</dbReference>
<gene>
    <name evidence="1" type="ORF">F5050DRAFT_843298</name>
</gene>
<name>A0ABQ8Q2C6_9AGAR</name>
<protein>
    <submittedName>
        <fullName evidence="1">Uncharacterized protein</fullName>
    </submittedName>
</protein>
<evidence type="ECO:0000313" key="2">
    <source>
        <dbReference type="Proteomes" id="UP001163828"/>
    </source>
</evidence>
<organism evidence="1 2">
    <name type="scientific">Lentinula boryana</name>
    <dbReference type="NCBI Taxonomy" id="40481"/>
    <lineage>
        <taxon>Eukaryota</taxon>
        <taxon>Fungi</taxon>
        <taxon>Dikarya</taxon>
        <taxon>Basidiomycota</taxon>
        <taxon>Agaricomycotina</taxon>
        <taxon>Agaricomycetes</taxon>
        <taxon>Agaricomycetidae</taxon>
        <taxon>Agaricales</taxon>
        <taxon>Marasmiineae</taxon>
        <taxon>Omphalotaceae</taxon>
        <taxon>Lentinula</taxon>
    </lineage>
</organism>
<evidence type="ECO:0000313" key="1">
    <source>
        <dbReference type="EMBL" id="KAJ3992875.1"/>
    </source>
</evidence>
<reference evidence="1" key="1">
    <citation type="submission" date="2022-08" db="EMBL/GenBank/DDBJ databases">
        <authorList>
            <consortium name="DOE Joint Genome Institute"/>
            <person name="Min B."/>
            <person name="Riley R."/>
            <person name="Sierra-Patev S."/>
            <person name="Naranjo-Ortiz M."/>
            <person name="Looney B."/>
            <person name="Konkel Z."/>
            <person name="Slot J.C."/>
            <person name="Sakamoto Y."/>
            <person name="Steenwyk J.L."/>
            <person name="Rokas A."/>
            <person name="Carro J."/>
            <person name="Camarero S."/>
            <person name="Ferreira P."/>
            <person name="Molpeceres G."/>
            <person name="Ruiz-Duenas F.J."/>
            <person name="Serrano A."/>
            <person name="Henrissat B."/>
            <person name="Drula E."/>
            <person name="Hughes K.W."/>
            <person name="Mata J.L."/>
            <person name="Ishikawa N.K."/>
            <person name="Vargas-Isla R."/>
            <person name="Ushijima S."/>
            <person name="Smith C.A."/>
            <person name="Ahrendt S."/>
            <person name="Andreopoulos W."/>
            <person name="He G."/>
            <person name="Labutti K."/>
            <person name="Lipzen A."/>
            <person name="Ng V."/>
            <person name="Sandor L."/>
            <person name="Barry K."/>
            <person name="Martinez A.T."/>
            <person name="Xiao Y."/>
            <person name="Gibbons J.G."/>
            <person name="Terashima K."/>
            <person name="Hibbett D.S."/>
            <person name="Grigoriev I.V."/>
        </authorList>
    </citation>
    <scope>NUCLEOTIDE SEQUENCE</scope>
    <source>
        <strain evidence="1">TFB10827</strain>
    </source>
</reference>
<proteinExistence type="predicted"/>
<keyword evidence="2" id="KW-1185">Reference proteome</keyword>